<evidence type="ECO:0000256" key="3">
    <source>
        <dbReference type="ARBA" id="ARBA00022989"/>
    </source>
</evidence>
<evidence type="ECO:0000256" key="1">
    <source>
        <dbReference type="ARBA" id="ARBA00004370"/>
    </source>
</evidence>
<dbReference type="PROSITE" id="PS50262">
    <property type="entry name" value="G_PROTEIN_RECEP_F1_2"/>
    <property type="match status" value="1"/>
</dbReference>
<proteinExistence type="predicted"/>
<dbReference type="InterPro" id="IPR017452">
    <property type="entry name" value="GPCR_Rhodpsn_7TM"/>
</dbReference>
<evidence type="ECO:0000256" key="4">
    <source>
        <dbReference type="ARBA" id="ARBA00023136"/>
    </source>
</evidence>
<dbReference type="Pfam" id="PF00001">
    <property type="entry name" value="7tm_1"/>
    <property type="match status" value="1"/>
</dbReference>
<comment type="caution">
    <text evidence="5">The sequence shown here is derived from an EMBL/GenBank/DDBJ whole genome shotgun (WGS) entry which is preliminary data.</text>
</comment>
<protein>
    <submittedName>
        <fullName evidence="5">Uncharacterized protein</fullName>
    </submittedName>
</protein>
<evidence type="ECO:0000256" key="2">
    <source>
        <dbReference type="ARBA" id="ARBA00022692"/>
    </source>
</evidence>
<keyword evidence="3" id="KW-1133">Transmembrane helix</keyword>
<accession>A0A8J1U269</accession>
<dbReference type="Gene3D" id="1.20.1070.10">
    <property type="entry name" value="Rhodopsin 7-helix transmembrane proteins"/>
    <property type="match status" value="1"/>
</dbReference>
<comment type="subcellular location">
    <subcellularLocation>
        <location evidence="1">Membrane</location>
    </subcellularLocation>
</comment>
<keyword evidence="4" id="KW-0472">Membrane</keyword>
<keyword evidence="6" id="KW-1185">Reference proteome</keyword>
<organism evidence="5 6">
    <name type="scientific">Owenia fusiformis</name>
    <name type="common">Polychaete worm</name>
    <dbReference type="NCBI Taxonomy" id="6347"/>
    <lineage>
        <taxon>Eukaryota</taxon>
        <taxon>Metazoa</taxon>
        <taxon>Spiralia</taxon>
        <taxon>Lophotrochozoa</taxon>
        <taxon>Annelida</taxon>
        <taxon>Polychaeta</taxon>
        <taxon>Sedentaria</taxon>
        <taxon>Canalipalpata</taxon>
        <taxon>Sabellida</taxon>
        <taxon>Oweniida</taxon>
        <taxon>Oweniidae</taxon>
        <taxon>Owenia</taxon>
    </lineage>
</organism>
<dbReference type="PANTHER" id="PTHR46641:SF25">
    <property type="entry name" value="CNMAMIDE RECEPTOR-RELATED"/>
    <property type="match status" value="1"/>
</dbReference>
<dbReference type="InterPro" id="IPR052954">
    <property type="entry name" value="GPCR-Ligand_Int"/>
</dbReference>
<dbReference type="OrthoDB" id="9983318at2759"/>
<dbReference type="PRINTS" id="PR00237">
    <property type="entry name" value="GPCRRHODOPSN"/>
</dbReference>
<name>A0A8J1U269_OWEFU</name>
<evidence type="ECO:0000313" key="6">
    <source>
        <dbReference type="Proteomes" id="UP000749559"/>
    </source>
</evidence>
<dbReference type="GO" id="GO:0016020">
    <property type="term" value="C:membrane"/>
    <property type="evidence" value="ECO:0007669"/>
    <property type="project" value="UniProtKB-SubCell"/>
</dbReference>
<dbReference type="Proteomes" id="UP000749559">
    <property type="component" value="Unassembled WGS sequence"/>
</dbReference>
<gene>
    <name evidence="5" type="ORF">OFUS_LOCUS16557</name>
</gene>
<dbReference type="AlphaFoldDB" id="A0A8J1U269"/>
<reference evidence="5" key="1">
    <citation type="submission" date="2022-03" db="EMBL/GenBank/DDBJ databases">
        <authorList>
            <person name="Martin C."/>
        </authorList>
    </citation>
    <scope>NUCLEOTIDE SEQUENCE</scope>
</reference>
<dbReference type="EMBL" id="CAIIXF020000008">
    <property type="protein sequence ID" value="CAH1791480.1"/>
    <property type="molecule type" value="Genomic_DNA"/>
</dbReference>
<keyword evidence="2" id="KW-0812">Transmembrane</keyword>
<dbReference type="PANTHER" id="PTHR46641">
    <property type="entry name" value="FMRFAMIDE RECEPTOR-RELATED"/>
    <property type="match status" value="1"/>
</dbReference>
<dbReference type="GO" id="GO:0004930">
    <property type="term" value="F:G protein-coupled receptor activity"/>
    <property type="evidence" value="ECO:0007669"/>
    <property type="project" value="InterPro"/>
</dbReference>
<dbReference type="SUPFAM" id="SSF81321">
    <property type="entry name" value="Family A G protein-coupled receptor-like"/>
    <property type="match status" value="1"/>
</dbReference>
<sequence length="362" mass="40772">MESVTAEPMTIIATTNSSAITGRLSDFLQYRIAVKVWRVSLPTLMVVGILGNILNIVVLRRQRYRESPTSQILLLLSISDILCLVIGPTRYVLMFITGKDFTSTSNFYCKTYRFFNYLFTDFSAWLVMLVAIERAVAVGIPHKLRIYFTRLRIYGVALFFASFLAAVNFHFFITYESIQGLNNTQLFSCGVSVHGDHYHFVRYIFPWIDLCVFMIIPVIGVSSCNIFIIIALVVGKYKRMNMIQGGVQPKMTSMTAVMFAISVFLVAAVTPTVVYQFIYPDLFRLQSEGNIEAEVQLFVLAIYSVVAVYGNCAVNVVLYSVCTRKFRAEVMSMFKRKNQVGPVTQDTGARTGSQNTETANVA</sequence>
<evidence type="ECO:0000313" key="5">
    <source>
        <dbReference type="EMBL" id="CAH1791480.1"/>
    </source>
</evidence>
<dbReference type="InterPro" id="IPR000276">
    <property type="entry name" value="GPCR_Rhodpsn"/>
</dbReference>